<gene>
    <name evidence="1" type="ORF">FisN_24Hu025</name>
</gene>
<dbReference type="AlphaFoldDB" id="A0A1Z5JEZ0"/>
<evidence type="ECO:0000313" key="1">
    <source>
        <dbReference type="EMBL" id="GAX12452.1"/>
    </source>
</evidence>
<accession>A0A1Z5JEZ0</accession>
<evidence type="ECO:0000313" key="2">
    <source>
        <dbReference type="Proteomes" id="UP000198406"/>
    </source>
</evidence>
<dbReference type="Proteomes" id="UP000198406">
    <property type="component" value="Unassembled WGS sequence"/>
</dbReference>
<proteinExistence type="predicted"/>
<reference evidence="1 2" key="1">
    <citation type="journal article" date="2015" name="Plant Cell">
        <title>Oil accumulation by the oleaginous diatom Fistulifera solaris as revealed by the genome and transcriptome.</title>
        <authorList>
            <person name="Tanaka T."/>
            <person name="Maeda Y."/>
            <person name="Veluchamy A."/>
            <person name="Tanaka M."/>
            <person name="Abida H."/>
            <person name="Marechal E."/>
            <person name="Bowler C."/>
            <person name="Muto M."/>
            <person name="Sunaga Y."/>
            <person name="Tanaka M."/>
            <person name="Yoshino T."/>
            <person name="Taniguchi T."/>
            <person name="Fukuda Y."/>
            <person name="Nemoto M."/>
            <person name="Matsumoto M."/>
            <person name="Wong P.S."/>
            <person name="Aburatani S."/>
            <person name="Fujibuchi W."/>
        </authorList>
    </citation>
    <scope>NUCLEOTIDE SEQUENCE [LARGE SCALE GENOMIC DNA]</scope>
    <source>
        <strain evidence="1 2">JPCC DA0580</strain>
    </source>
</reference>
<dbReference type="InParanoid" id="A0A1Z5JEZ0"/>
<organism evidence="1 2">
    <name type="scientific">Fistulifera solaris</name>
    <name type="common">Oleaginous diatom</name>
    <dbReference type="NCBI Taxonomy" id="1519565"/>
    <lineage>
        <taxon>Eukaryota</taxon>
        <taxon>Sar</taxon>
        <taxon>Stramenopiles</taxon>
        <taxon>Ochrophyta</taxon>
        <taxon>Bacillariophyta</taxon>
        <taxon>Bacillariophyceae</taxon>
        <taxon>Bacillariophycidae</taxon>
        <taxon>Naviculales</taxon>
        <taxon>Naviculaceae</taxon>
        <taxon>Fistulifera</taxon>
    </lineage>
</organism>
<name>A0A1Z5JEZ0_FISSO</name>
<dbReference type="EMBL" id="BDSP01000052">
    <property type="protein sequence ID" value="GAX12452.1"/>
    <property type="molecule type" value="Genomic_DNA"/>
</dbReference>
<protein>
    <submittedName>
        <fullName evidence="1">Uncharacterized protein</fullName>
    </submittedName>
</protein>
<sequence>MSSPVSDCVRALWPEPKVDSPAASHVDVSLISDEELEHTSSHFGDSSSDTELSALEEDSIDSDLEILVWDEELQEMCVLQRESPYRAAENRRRLYLPADVVHYPAPGVFDPDFVTPVKEKPSHLIRGVATNNWRFVWAMFLSDTFAKWDVTFHHTRFSRCFHDLYKFLDPDHAEMKATFYLIDLAYYKERPLDMKKFQECLALLDSRLDWNKEVDLPSRYMKFVLRSLGLPEFVLEKIWNDHLRHEIVVNAIIRCAMDAAASEFEEMSHVVENRLPAYEVF</sequence>
<keyword evidence="2" id="KW-1185">Reference proteome</keyword>
<comment type="caution">
    <text evidence="1">The sequence shown here is derived from an EMBL/GenBank/DDBJ whole genome shotgun (WGS) entry which is preliminary data.</text>
</comment>